<evidence type="ECO:0000256" key="5">
    <source>
        <dbReference type="ARBA" id="ARBA00023008"/>
    </source>
</evidence>
<feature type="region of interest" description="Disordered" evidence="6">
    <location>
        <begin position="490"/>
        <end position="670"/>
    </location>
</feature>
<dbReference type="Pfam" id="PF07731">
    <property type="entry name" value="Cu-oxidase_2"/>
    <property type="match status" value="1"/>
</dbReference>
<dbReference type="OMA" id="GNLHPWH"/>
<dbReference type="VEuPathDB" id="FungiDB:P174DRAFT_417292"/>
<dbReference type="PROSITE" id="PS00079">
    <property type="entry name" value="MULTICOPPER_OXIDASE1"/>
    <property type="match status" value="1"/>
</dbReference>
<name>A0A2I1CPU9_ASPN1</name>
<feature type="domain" description="Plastocyanin-like" evidence="9">
    <location>
        <begin position="370"/>
        <end position="468"/>
    </location>
</feature>
<evidence type="ECO:0000256" key="2">
    <source>
        <dbReference type="ARBA" id="ARBA00022723"/>
    </source>
</evidence>
<evidence type="ECO:0000256" key="7">
    <source>
        <dbReference type="SAM" id="SignalP"/>
    </source>
</evidence>
<feature type="compositionally biased region" description="Low complexity" evidence="6">
    <location>
        <begin position="578"/>
        <end position="598"/>
    </location>
</feature>
<gene>
    <name evidence="11" type="ORF">P174DRAFT_417292</name>
</gene>
<reference evidence="12" key="1">
    <citation type="journal article" date="2018" name="Proc. Natl. Acad. Sci. U.S.A.">
        <title>Linking secondary metabolites to gene clusters through genome sequencing of six diverse Aspergillus species.</title>
        <authorList>
            <person name="Kaerboelling I."/>
            <person name="Vesth T.C."/>
            <person name="Frisvad J.C."/>
            <person name="Nybo J.L."/>
            <person name="Theobald S."/>
            <person name="Kuo A."/>
            <person name="Bowyer P."/>
            <person name="Matsuda Y."/>
            <person name="Mondo S."/>
            <person name="Lyhne E.K."/>
            <person name="Kogle M.E."/>
            <person name="Clum A."/>
            <person name="Lipzen A."/>
            <person name="Salamov A."/>
            <person name="Ngan C.Y."/>
            <person name="Daum C."/>
            <person name="Chiniquy J."/>
            <person name="Barry K."/>
            <person name="LaButti K."/>
            <person name="Haridas S."/>
            <person name="Simmons B.A."/>
            <person name="Magnuson J.K."/>
            <person name="Mortensen U.H."/>
            <person name="Larsen T.O."/>
            <person name="Grigoriev I.V."/>
            <person name="Baker S.E."/>
            <person name="Andersen M.R."/>
        </authorList>
    </citation>
    <scope>NUCLEOTIDE SEQUENCE [LARGE SCALE GENOMIC DNA]</scope>
    <source>
        <strain evidence="12">IBT 16806</strain>
    </source>
</reference>
<dbReference type="OrthoDB" id="2121828at2759"/>
<dbReference type="GO" id="GO:0033215">
    <property type="term" value="P:reductive iron assimilation"/>
    <property type="evidence" value="ECO:0007669"/>
    <property type="project" value="TreeGrafter"/>
</dbReference>
<keyword evidence="4" id="KW-0560">Oxidoreductase</keyword>
<dbReference type="Proteomes" id="UP000234474">
    <property type="component" value="Unassembled WGS sequence"/>
</dbReference>
<evidence type="ECO:0000313" key="11">
    <source>
        <dbReference type="EMBL" id="PKX99647.1"/>
    </source>
</evidence>
<evidence type="ECO:0000313" key="12">
    <source>
        <dbReference type="Proteomes" id="UP000234474"/>
    </source>
</evidence>
<dbReference type="RefSeq" id="XP_024688242.1">
    <property type="nucleotide sequence ID" value="XM_024824595.1"/>
</dbReference>
<dbReference type="Pfam" id="PF00394">
    <property type="entry name" value="Cu-oxidase"/>
    <property type="match status" value="1"/>
</dbReference>
<dbReference type="GO" id="GO:0010106">
    <property type="term" value="P:cellular response to iron ion starvation"/>
    <property type="evidence" value="ECO:0007669"/>
    <property type="project" value="TreeGrafter"/>
</dbReference>
<feature type="compositionally biased region" description="Pro residues" evidence="6">
    <location>
        <begin position="599"/>
        <end position="615"/>
    </location>
</feature>
<dbReference type="InterPro" id="IPR001117">
    <property type="entry name" value="Cu-oxidase_2nd"/>
</dbReference>
<dbReference type="EMBL" id="MSZS01000001">
    <property type="protein sequence ID" value="PKX99647.1"/>
    <property type="molecule type" value="Genomic_DNA"/>
</dbReference>
<evidence type="ECO:0000256" key="6">
    <source>
        <dbReference type="SAM" id="MobiDB-lite"/>
    </source>
</evidence>
<dbReference type="Gene3D" id="2.60.40.420">
    <property type="entry name" value="Cupredoxins - blue copper proteins"/>
    <property type="match status" value="3"/>
</dbReference>
<evidence type="ECO:0000256" key="4">
    <source>
        <dbReference type="ARBA" id="ARBA00023002"/>
    </source>
</evidence>
<feature type="region of interest" description="Disordered" evidence="6">
    <location>
        <begin position="690"/>
        <end position="719"/>
    </location>
</feature>
<dbReference type="InterPro" id="IPR033138">
    <property type="entry name" value="Cu_oxidase_CS"/>
</dbReference>
<feature type="signal peptide" evidence="7">
    <location>
        <begin position="1"/>
        <end position="18"/>
    </location>
</feature>
<dbReference type="GO" id="GO:0005507">
    <property type="term" value="F:copper ion binding"/>
    <property type="evidence" value="ECO:0007669"/>
    <property type="project" value="InterPro"/>
</dbReference>
<keyword evidence="12" id="KW-1185">Reference proteome</keyword>
<keyword evidence="2" id="KW-0479">Metal-binding</keyword>
<dbReference type="InterPro" id="IPR011706">
    <property type="entry name" value="Cu-oxidase_C"/>
</dbReference>
<dbReference type="PANTHER" id="PTHR11709">
    <property type="entry name" value="MULTI-COPPER OXIDASE"/>
    <property type="match status" value="1"/>
</dbReference>
<keyword evidence="3 7" id="KW-0732">Signal</keyword>
<feature type="compositionally biased region" description="Low complexity" evidence="6">
    <location>
        <begin position="651"/>
        <end position="663"/>
    </location>
</feature>
<dbReference type="SUPFAM" id="SSF49503">
    <property type="entry name" value="Cupredoxins"/>
    <property type="match status" value="3"/>
</dbReference>
<evidence type="ECO:0000259" key="9">
    <source>
        <dbReference type="Pfam" id="PF07731"/>
    </source>
</evidence>
<evidence type="ECO:0000259" key="10">
    <source>
        <dbReference type="Pfam" id="PF07732"/>
    </source>
</evidence>
<evidence type="ECO:0000259" key="8">
    <source>
        <dbReference type="Pfam" id="PF00394"/>
    </source>
</evidence>
<dbReference type="GeneID" id="36531920"/>
<dbReference type="PANTHER" id="PTHR11709:SF361">
    <property type="entry name" value="IRON TRANSPORT MULTICOPPER OXIDASE FET3"/>
    <property type="match status" value="1"/>
</dbReference>
<feature type="compositionally biased region" description="Low complexity" evidence="6">
    <location>
        <begin position="511"/>
        <end position="554"/>
    </location>
</feature>
<proteinExistence type="inferred from homology"/>
<dbReference type="Pfam" id="PF07732">
    <property type="entry name" value="Cu-oxidase_3"/>
    <property type="match status" value="1"/>
</dbReference>
<dbReference type="InterPro" id="IPR044130">
    <property type="entry name" value="CuRO_2_Fet3-like"/>
</dbReference>
<dbReference type="STRING" id="1392255.A0A2I1CPU9"/>
<accession>A0A2I1CPU9</accession>
<protein>
    <submittedName>
        <fullName evidence="11">Conidial pigment biosynthesis oxidase Abr1/brown 1</fullName>
    </submittedName>
</protein>
<dbReference type="GO" id="GO:0033573">
    <property type="term" value="C:high-affinity iron permease complex"/>
    <property type="evidence" value="ECO:0007669"/>
    <property type="project" value="TreeGrafter"/>
</dbReference>
<feature type="chain" id="PRO_5014147393" evidence="7">
    <location>
        <begin position="19"/>
        <end position="719"/>
    </location>
</feature>
<comment type="similarity">
    <text evidence="1">Belongs to the multicopper oxidase family.</text>
</comment>
<dbReference type="GO" id="GO:0004322">
    <property type="term" value="F:ferroxidase activity"/>
    <property type="evidence" value="ECO:0007669"/>
    <property type="project" value="TreeGrafter"/>
</dbReference>
<sequence length="719" mass="78820">MFHSRALLLSWLVGFTTAKDIHLDWNITWVWAAPDGFGRPMIGINNEWPCPIVNADLGDHLIVDVHNGLGNQSTGIHWHGFRQYMTGTMDGSNQVTQCALPPGSSMRYEFDANQTGTYWYHSHEMGQYPDGLRGPFIVRDPSPPFAYDDEFTLTLTDHYHEQMSVLLQQYEAQSVGTQAGINEPLPAAALINEAVDSTTLRVEPNKTYLIHLICVGNWPGHVIVFDDHEISVVEVDGTWVDAYPAGGKKIRLATGQRMSILLKTKDNTDRNYAIWDSMDVNMMFIYENHAIPEGFNPNTTAWLVYDEAKELPPAPDIHELDPNNDFVDDLVYVPANHEPLLDKVDRQIIFNTSVTELDGRSLYTINGQAYVDPEEPTMYTALAASPEKSSDESIYGQVNPFVVQYGEVVEIIINNHHGNLHPWHMHGHQFQVLQRTIPEGGYFNGYFANISSTPVKRDTIMVQNHGHAGLTGTLIEAPAQMHDISVPLDHQKICPSYGTPPGGNSPPNDAPPAENTENTTPPSSPPQDTQDTQPDGNTPPNDTPPAENTENTTPPSSPPQDAQPGGNHPPNDTPPAENTTRPLLLRRMLPNLAYSPQPWGNPRPSPPPQQPPQPWSQPSNVQPPANNYAQGYPVTPSNEAPPANNYAQGYPVAPNNAAPPANNYAQSYPASYVPVAPGPVIIDSELHYGGKSSRVESSGTNAGHRDGMTAESGGDASAS</sequence>
<feature type="domain" description="Plastocyanin-like" evidence="8">
    <location>
        <begin position="150"/>
        <end position="308"/>
    </location>
</feature>
<dbReference type="FunFam" id="2.60.40.420:FF:000071">
    <property type="entry name" value="Conidial pigment biosynthesis oxidase Abr1/brown 1"/>
    <property type="match status" value="1"/>
</dbReference>
<dbReference type="InterPro" id="IPR045087">
    <property type="entry name" value="Cu-oxidase_fam"/>
</dbReference>
<keyword evidence="5" id="KW-0186">Copper</keyword>
<organism evidence="11 12">
    <name type="scientific">Aspergillus novofumigatus (strain IBT 16806)</name>
    <dbReference type="NCBI Taxonomy" id="1392255"/>
    <lineage>
        <taxon>Eukaryota</taxon>
        <taxon>Fungi</taxon>
        <taxon>Dikarya</taxon>
        <taxon>Ascomycota</taxon>
        <taxon>Pezizomycotina</taxon>
        <taxon>Eurotiomycetes</taxon>
        <taxon>Eurotiomycetidae</taxon>
        <taxon>Eurotiales</taxon>
        <taxon>Aspergillaceae</taxon>
        <taxon>Aspergillus</taxon>
        <taxon>Aspergillus subgen. Fumigati</taxon>
    </lineage>
</organism>
<comment type="caution">
    <text evidence="11">The sequence shown here is derived from an EMBL/GenBank/DDBJ whole genome shotgun (WGS) entry which is preliminary data.</text>
</comment>
<evidence type="ECO:0000256" key="1">
    <source>
        <dbReference type="ARBA" id="ARBA00010609"/>
    </source>
</evidence>
<dbReference type="CDD" id="cd13877">
    <property type="entry name" value="CuRO_2_Fet3p_like"/>
    <property type="match status" value="1"/>
</dbReference>
<dbReference type="InterPro" id="IPR011707">
    <property type="entry name" value="Cu-oxidase-like_N"/>
</dbReference>
<dbReference type="AlphaFoldDB" id="A0A2I1CPU9"/>
<evidence type="ECO:0000256" key="3">
    <source>
        <dbReference type="ARBA" id="ARBA00022729"/>
    </source>
</evidence>
<feature type="domain" description="Plastocyanin-like" evidence="10">
    <location>
        <begin position="27"/>
        <end position="142"/>
    </location>
</feature>
<dbReference type="InterPro" id="IPR008972">
    <property type="entry name" value="Cupredoxin"/>
</dbReference>